<protein>
    <submittedName>
        <fullName evidence="1">Uncharacterized protein</fullName>
    </submittedName>
</protein>
<reference evidence="1 2" key="1">
    <citation type="journal article" date="2017" name="Nat. Commun.">
        <title>In situ click chemistry generation of cyclooxygenase-2 inhibitors.</title>
        <authorList>
            <person name="Bhardwaj A."/>
            <person name="Kaur J."/>
            <person name="Wuest M."/>
            <person name="Wuest F."/>
        </authorList>
    </citation>
    <scope>NUCLEOTIDE SEQUENCE [LARGE SCALE GENOMIC DNA]</scope>
    <source>
        <strain evidence="1">S2_018_000_R2_106</strain>
    </source>
</reference>
<gene>
    <name evidence="1" type="ORF">DI628_03200</name>
</gene>
<organism evidence="1 2">
    <name type="scientific">Blastochloris viridis</name>
    <name type="common">Rhodopseudomonas viridis</name>
    <dbReference type="NCBI Taxonomy" id="1079"/>
    <lineage>
        <taxon>Bacteria</taxon>
        <taxon>Pseudomonadati</taxon>
        <taxon>Pseudomonadota</taxon>
        <taxon>Alphaproteobacteria</taxon>
        <taxon>Hyphomicrobiales</taxon>
        <taxon>Blastochloridaceae</taxon>
        <taxon>Blastochloris</taxon>
    </lineage>
</organism>
<dbReference type="EMBL" id="VAFM01000001">
    <property type="protein sequence ID" value="TKW61648.1"/>
    <property type="molecule type" value="Genomic_DNA"/>
</dbReference>
<evidence type="ECO:0000313" key="1">
    <source>
        <dbReference type="EMBL" id="TKW61648.1"/>
    </source>
</evidence>
<accession>A0A6N4REX7</accession>
<sequence length="119" mass="13983">MPTLEDMRFQCHCLTSHLSHGMRLHEDIFTFEMKSILRKLFTMWPDRRFIGIPFAQYRDYYLEASNAVATERLRARGMNETDIADALAKRKCGGCGFHSYRMLRDEPETVHLHMLQEAA</sequence>
<dbReference type="Proteomes" id="UP000320948">
    <property type="component" value="Unassembled WGS sequence"/>
</dbReference>
<evidence type="ECO:0000313" key="2">
    <source>
        <dbReference type="Proteomes" id="UP000320948"/>
    </source>
</evidence>
<comment type="caution">
    <text evidence="1">The sequence shown here is derived from an EMBL/GenBank/DDBJ whole genome shotgun (WGS) entry which is preliminary data.</text>
</comment>
<name>A0A6N4REX7_BLAVI</name>
<proteinExistence type="predicted"/>
<dbReference type="AlphaFoldDB" id="A0A6N4REX7"/>